<dbReference type="Proteomes" id="UP001165289">
    <property type="component" value="Unassembled WGS sequence"/>
</dbReference>
<keyword evidence="4" id="KW-0175">Coiled coil</keyword>
<proteinExistence type="inferred from homology"/>
<name>A0AAV7KL92_9METZ</name>
<dbReference type="GO" id="GO:0032456">
    <property type="term" value="P:endocytic recycling"/>
    <property type="evidence" value="ECO:0007669"/>
    <property type="project" value="TreeGrafter"/>
</dbReference>
<evidence type="ECO:0000256" key="3">
    <source>
        <dbReference type="RuleBase" id="RU368010"/>
    </source>
</evidence>
<keyword evidence="3" id="KW-0333">Golgi apparatus</keyword>
<evidence type="ECO:0000313" key="7">
    <source>
        <dbReference type="Proteomes" id="UP001165289"/>
    </source>
</evidence>
<dbReference type="InterPro" id="IPR014812">
    <property type="entry name" value="Vps51"/>
</dbReference>
<reference evidence="6 7" key="1">
    <citation type="journal article" date="2023" name="BMC Biol.">
        <title>The compact genome of the sponge Oopsacas minuta (Hexactinellida) is lacking key metazoan core genes.</title>
        <authorList>
            <person name="Santini S."/>
            <person name="Schenkelaars Q."/>
            <person name="Jourda C."/>
            <person name="Duchesne M."/>
            <person name="Belahbib H."/>
            <person name="Rocher C."/>
            <person name="Selva M."/>
            <person name="Riesgo A."/>
            <person name="Vervoort M."/>
            <person name="Leys S.P."/>
            <person name="Kodjabachian L."/>
            <person name="Le Bivic A."/>
            <person name="Borchiellini C."/>
            <person name="Claverie J.M."/>
            <person name="Renard E."/>
        </authorList>
    </citation>
    <scope>NUCLEOTIDE SEQUENCE [LARGE SCALE GENOMIC DNA]</scope>
    <source>
        <strain evidence="6">SPO-2</strain>
    </source>
</reference>
<dbReference type="AlphaFoldDB" id="A0AAV7KL92"/>
<dbReference type="Pfam" id="PF08700">
    <property type="entry name" value="VPS51_Exo84_N"/>
    <property type="match status" value="1"/>
</dbReference>
<comment type="subcellular location">
    <subcellularLocation>
        <location evidence="3">Golgi apparatus</location>
        <location evidence="3">trans-Golgi network</location>
    </subcellularLocation>
</comment>
<organism evidence="6 7">
    <name type="scientific">Oopsacas minuta</name>
    <dbReference type="NCBI Taxonomy" id="111878"/>
    <lineage>
        <taxon>Eukaryota</taxon>
        <taxon>Metazoa</taxon>
        <taxon>Porifera</taxon>
        <taxon>Hexactinellida</taxon>
        <taxon>Hexasterophora</taxon>
        <taxon>Lyssacinosida</taxon>
        <taxon>Leucopsacidae</taxon>
        <taxon>Oopsacas</taxon>
    </lineage>
</organism>
<evidence type="ECO:0000256" key="5">
    <source>
        <dbReference type="SAM" id="MobiDB-lite"/>
    </source>
</evidence>
<comment type="similarity">
    <text evidence="1 3">Belongs to the VPS51 family.</text>
</comment>
<sequence length="774" mass="89203">MATVEGDQPTERRSLLKAFYGLDTVSSEREEVKTEQNEIPELQHDEIDNSSKKNVPEIEFVSKDDIQDPVDINGKYFVSKKYVDKILSECTLTQLDEENTKLSQQVRQLDSDIQTLVYENYSKFIAATETIRKMRQDFKNMEQEMEKLEHSMVNINDMSSQIDTALSPHKSKINKLASIHELLRKLQFLYGLPGRLNKCLEMNHHVLAVRYHLRALPILQRYKDTPAFFSIHEECTQIIQQLTTKLHTTVQNTSPFSDENTESVDLLLKLGEDRQKMVDLFMVASRIEIDIHFQKAIKPQKTIEEYIRVACGGLLFNIHRLGEKFRELFTSNKDMKAIFDTFIHDQIHAYLTEAETFLLDKVPTSDPVVLVRSLDKLYRQVIVITSDDVCESLVSKIALSMIQLYQNLLQEHFYSLLEKTFSDISKYEHRDCGEGELPPLANLYTSLHDEFRSSFKANLIALKEFISSSIKFSQNRYFRQQFCAIGIQDGLVKKTFNYVLETSESFPSSVNIDKYPAFLLVLCRFCMELYNSTISFLTSKSDEMFQAELSEPLEASPVKNTRIRANKTASNLLNRFVYLSGDQLSQLFSDNLVTQDWMLPTTEPNDVTLVIKRSVDELSYLDSLAGMLFVEGVKEESSEGSKKNYLQGYQQRKLFHGHHSGSSQIGSINVSRLFSERMTYYYSVNFNKFSILTGIIKITLKGFLEAVRACTFGKYGLQQMQLDLAYLHIYIWRFVANENLILDLIEDILTSSVSRCIDPILMDTSVIDLICQEK</sequence>
<accession>A0AAV7KL92</accession>
<gene>
    <name evidence="6" type="ORF">LOD99_13486</name>
</gene>
<dbReference type="GO" id="GO:0048193">
    <property type="term" value="P:Golgi vesicle transport"/>
    <property type="evidence" value="ECO:0007669"/>
    <property type="project" value="TreeGrafter"/>
</dbReference>
<comment type="function">
    <text evidence="3">Acts as component of the GARP complex that is involved in retrograde transport from early and late endosomes to the trans-Golgi network (TGN).</text>
</comment>
<dbReference type="EMBL" id="JAKMXF010000011">
    <property type="protein sequence ID" value="KAI6661613.1"/>
    <property type="molecule type" value="Genomic_DNA"/>
</dbReference>
<evidence type="ECO:0000313" key="6">
    <source>
        <dbReference type="EMBL" id="KAI6661613.1"/>
    </source>
</evidence>
<comment type="caution">
    <text evidence="6">The sequence shown here is derived from an EMBL/GenBank/DDBJ whole genome shotgun (WGS) entry which is preliminary data.</text>
</comment>
<evidence type="ECO:0000256" key="2">
    <source>
        <dbReference type="ARBA" id="ARBA00016122"/>
    </source>
</evidence>
<keyword evidence="3" id="KW-0445">Lipid transport</keyword>
<dbReference type="GO" id="GO:0005829">
    <property type="term" value="C:cytosol"/>
    <property type="evidence" value="ECO:0007669"/>
    <property type="project" value="GOC"/>
</dbReference>
<feature type="coiled-coil region" evidence="4">
    <location>
        <begin position="92"/>
        <end position="158"/>
    </location>
</feature>
<dbReference type="PANTHER" id="PTHR15954:SF4">
    <property type="entry name" value="VACUOLAR PROTEIN SORTING-ASSOCIATED PROTEIN 51 HOMOLOG"/>
    <property type="match status" value="1"/>
</dbReference>
<dbReference type="GO" id="GO:0015031">
    <property type="term" value="P:protein transport"/>
    <property type="evidence" value="ECO:0007669"/>
    <property type="project" value="UniProtKB-UniRule"/>
</dbReference>
<comment type="subunit">
    <text evidence="3">Component of the Golgi-associated retrograde protein (GARP) complex.</text>
</comment>
<dbReference type="GO" id="GO:0007041">
    <property type="term" value="P:lysosomal transport"/>
    <property type="evidence" value="ECO:0007669"/>
    <property type="project" value="TreeGrafter"/>
</dbReference>
<dbReference type="GO" id="GO:0042147">
    <property type="term" value="P:retrograde transport, endosome to Golgi"/>
    <property type="evidence" value="ECO:0007669"/>
    <property type="project" value="UniProtKB-UniRule"/>
</dbReference>
<dbReference type="GO" id="GO:0006869">
    <property type="term" value="P:lipid transport"/>
    <property type="evidence" value="ECO:0007669"/>
    <property type="project" value="UniProtKB-UniRule"/>
</dbReference>
<keyword evidence="7" id="KW-1185">Reference proteome</keyword>
<protein>
    <recommendedName>
        <fullName evidence="2 3">Vacuolar protein sorting-associated protein 51 homolog</fullName>
    </recommendedName>
</protein>
<keyword evidence="3" id="KW-0813">Transport</keyword>
<dbReference type="GO" id="GO:0016020">
    <property type="term" value="C:membrane"/>
    <property type="evidence" value="ECO:0007669"/>
    <property type="project" value="TreeGrafter"/>
</dbReference>
<dbReference type="GO" id="GO:0000938">
    <property type="term" value="C:GARP complex"/>
    <property type="evidence" value="ECO:0007669"/>
    <property type="project" value="UniProtKB-UniRule"/>
</dbReference>
<dbReference type="GO" id="GO:0007030">
    <property type="term" value="P:Golgi organization"/>
    <property type="evidence" value="ECO:0007669"/>
    <property type="project" value="UniProtKB-UniRule"/>
</dbReference>
<dbReference type="GO" id="GO:1990745">
    <property type="term" value="C:EARP complex"/>
    <property type="evidence" value="ECO:0007669"/>
    <property type="project" value="TreeGrafter"/>
</dbReference>
<evidence type="ECO:0000256" key="1">
    <source>
        <dbReference type="ARBA" id="ARBA00006080"/>
    </source>
</evidence>
<evidence type="ECO:0000256" key="4">
    <source>
        <dbReference type="SAM" id="Coils"/>
    </source>
</evidence>
<dbReference type="PANTHER" id="PTHR15954">
    <property type="entry name" value="VACUOLAR PROTEIN SORTING-ASSOCIATED PROTEIN 51 HOMOLOG"/>
    <property type="match status" value="1"/>
</dbReference>
<feature type="region of interest" description="Disordered" evidence="5">
    <location>
        <begin position="27"/>
        <end position="49"/>
    </location>
</feature>
<keyword evidence="3" id="KW-0653">Protein transport</keyword>